<accession>A0A6G0VL24</accession>
<organism evidence="1 2">
    <name type="scientific">Aphis craccivora</name>
    <name type="common">Cowpea aphid</name>
    <dbReference type="NCBI Taxonomy" id="307492"/>
    <lineage>
        <taxon>Eukaryota</taxon>
        <taxon>Metazoa</taxon>
        <taxon>Ecdysozoa</taxon>
        <taxon>Arthropoda</taxon>
        <taxon>Hexapoda</taxon>
        <taxon>Insecta</taxon>
        <taxon>Pterygota</taxon>
        <taxon>Neoptera</taxon>
        <taxon>Paraneoptera</taxon>
        <taxon>Hemiptera</taxon>
        <taxon>Sternorrhyncha</taxon>
        <taxon>Aphidomorpha</taxon>
        <taxon>Aphidoidea</taxon>
        <taxon>Aphididae</taxon>
        <taxon>Aphidini</taxon>
        <taxon>Aphis</taxon>
        <taxon>Aphis</taxon>
    </lineage>
</organism>
<dbReference type="EMBL" id="VUJU01016788">
    <property type="protein sequence ID" value="KAF0687681.1"/>
    <property type="molecule type" value="Genomic_DNA"/>
</dbReference>
<evidence type="ECO:0000313" key="2">
    <source>
        <dbReference type="Proteomes" id="UP000478052"/>
    </source>
</evidence>
<name>A0A6G0VL24_APHCR</name>
<dbReference type="Proteomes" id="UP000478052">
    <property type="component" value="Unassembled WGS sequence"/>
</dbReference>
<dbReference type="OrthoDB" id="155630at2759"/>
<keyword evidence="2" id="KW-1185">Reference proteome</keyword>
<proteinExistence type="predicted"/>
<gene>
    <name evidence="1" type="ORF">FWK35_00033329</name>
</gene>
<evidence type="ECO:0000313" key="1">
    <source>
        <dbReference type="EMBL" id="KAF0687681.1"/>
    </source>
</evidence>
<protein>
    <submittedName>
        <fullName evidence="1">Tigger transposable element-derived protein 4-like</fullName>
    </submittedName>
</protein>
<reference evidence="1 2" key="1">
    <citation type="submission" date="2019-08" db="EMBL/GenBank/DDBJ databases">
        <title>Whole genome of Aphis craccivora.</title>
        <authorList>
            <person name="Voronova N.V."/>
            <person name="Shulinski R.S."/>
            <person name="Bandarenka Y.V."/>
            <person name="Zhorov D.G."/>
            <person name="Warner D."/>
        </authorList>
    </citation>
    <scope>NUCLEOTIDE SEQUENCE [LARGE SCALE GENOMIC DNA]</scope>
    <source>
        <strain evidence="1">180601</strain>
        <tissue evidence="1">Whole Body</tissue>
    </source>
</reference>
<comment type="caution">
    <text evidence="1">The sequence shown here is derived from an EMBL/GenBank/DDBJ whole genome shotgun (WGS) entry which is preliminary data.</text>
</comment>
<dbReference type="AlphaFoldDB" id="A0A6G0VL24"/>
<sequence>MTEWIKRVRDCNLPISGPLIQEKAADSGWLKKFKLGNGIVEKIISGESAAVSEVDCEHYRTNILPCLLKEYDSKDIFNADEFGLFFKCTPDRTLTFKGDTCHGGKKSKYGLKKVLAL</sequence>